<dbReference type="InterPro" id="IPR049503">
    <property type="entry name" value="AbiJ_NTD4"/>
</dbReference>
<sequence>MKSFSQRKGLKPIAEVAQVGSMNDVLRNALWNALDFAFWSTDGFLYGHHGGHGEIENFSRLLWAQYFKQPVDSRPGYGYTNRGRLILDEIRKYYFGCKWNEVYDFLEFLVRVYSKEKPRLADFLNRVLEGELAGYKFIDGTLVDITDPQESQMLAEALTDTRFKPVATHLERALGLLADRKQPDYRNSIKESISAVEAMARIVSENPKATLGEALKVLEKKGHLHPALKDGFSKLYGYTNDDDGIRHAMLEEPNIDQSDARYFLLSCTSFVNYLKANLA</sequence>
<evidence type="ECO:0000259" key="1">
    <source>
        <dbReference type="Pfam" id="PF18863"/>
    </source>
</evidence>
<proteinExistence type="predicted"/>
<name>A0ABV0G3B7_9BURK</name>
<comment type="caution">
    <text evidence="2">The sequence shown here is derived from an EMBL/GenBank/DDBJ whole genome shotgun (WGS) entry which is preliminary data.</text>
</comment>
<evidence type="ECO:0000313" key="3">
    <source>
        <dbReference type="Proteomes" id="UP001495147"/>
    </source>
</evidence>
<dbReference type="Proteomes" id="UP001495147">
    <property type="component" value="Unassembled WGS sequence"/>
</dbReference>
<dbReference type="Pfam" id="PF18863">
    <property type="entry name" value="AbiJ_NTD4"/>
    <property type="match status" value="1"/>
</dbReference>
<organism evidence="2 3">
    <name type="scientific">Roseateles paludis</name>
    <dbReference type="NCBI Taxonomy" id="3145238"/>
    <lineage>
        <taxon>Bacteria</taxon>
        <taxon>Pseudomonadati</taxon>
        <taxon>Pseudomonadota</taxon>
        <taxon>Betaproteobacteria</taxon>
        <taxon>Burkholderiales</taxon>
        <taxon>Sphaerotilaceae</taxon>
        <taxon>Roseateles</taxon>
    </lineage>
</organism>
<feature type="domain" description="HEPN AbiJ-N-terminal" evidence="1">
    <location>
        <begin position="3"/>
        <end position="159"/>
    </location>
</feature>
<keyword evidence="3" id="KW-1185">Reference proteome</keyword>
<evidence type="ECO:0000313" key="2">
    <source>
        <dbReference type="EMBL" id="MEO3692234.1"/>
    </source>
</evidence>
<accession>A0ABV0G3B7</accession>
<gene>
    <name evidence="2" type="ORF">ABDJ85_12195</name>
</gene>
<reference evidence="2 3" key="1">
    <citation type="submission" date="2024-05" db="EMBL/GenBank/DDBJ databases">
        <title>Roseateles sp. DJS-2-20 16S ribosomal RNA gene Genome sequencing and assembly.</title>
        <authorList>
            <person name="Woo H."/>
        </authorList>
    </citation>
    <scope>NUCLEOTIDE SEQUENCE [LARGE SCALE GENOMIC DNA]</scope>
    <source>
        <strain evidence="2 3">DJS-2-20</strain>
    </source>
</reference>
<dbReference type="RefSeq" id="WP_347705056.1">
    <property type="nucleotide sequence ID" value="NZ_JBDPZD010000003.1"/>
</dbReference>
<protein>
    <recommendedName>
        <fullName evidence="1">HEPN AbiJ-N-terminal domain-containing protein</fullName>
    </recommendedName>
</protein>
<dbReference type="EMBL" id="JBDPZD010000003">
    <property type="protein sequence ID" value="MEO3692234.1"/>
    <property type="molecule type" value="Genomic_DNA"/>
</dbReference>